<feature type="compositionally biased region" description="Basic and acidic residues" evidence="2">
    <location>
        <begin position="32"/>
        <end position="49"/>
    </location>
</feature>
<dbReference type="EMBL" id="JBFOLK010000014">
    <property type="protein sequence ID" value="KAL2462336.1"/>
    <property type="molecule type" value="Genomic_DNA"/>
</dbReference>
<keyword evidence="4" id="KW-1185">Reference proteome</keyword>
<accession>A0ABD1PEJ3</accession>
<evidence type="ECO:0000256" key="2">
    <source>
        <dbReference type="SAM" id="MobiDB-lite"/>
    </source>
</evidence>
<comment type="caution">
    <text evidence="3">The sequence shown here is derived from an EMBL/GenBank/DDBJ whole genome shotgun (WGS) entry which is preliminary data.</text>
</comment>
<evidence type="ECO:0000256" key="1">
    <source>
        <dbReference type="SAM" id="Coils"/>
    </source>
</evidence>
<proteinExistence type="predicted"/>
<keyword evidence="1" id="KW-0175">Coiled coil</keyword>
<feature type="region of interest" description="Disordered" evidence="2">
    <location>
        <begin position="567"/>
        <end position="603"/>
    </location>
</feature>
<sequence length="603" mass="66992">MSSEVGSDSGREALSLGQGSGGGGGRPNRPRTRGERVVEPGSMSRREAEVASGLRTAPEWKCRFFPSEVSEGQLREWHQMYRVPDDVEFVVPGPDDRADDPPLGAVALNQAILAAGLRLPFPWVVRKFLREWRIAPTQLCPNGWRILIGLLVLWDQLGFSRPSIGDFHSLYSFKSDGKRSGWWYASVKARTGGSVVTQTPDSIKNWKKFWFFVRGPWQFAEDDARPDLSIPVRYHELSKRITVLLYDNYFVSVLNCLFMPVAGYIAQEATAETSERARRAREISESLRSSAVLITEENLISARLSRPLSDRPTAHRPKGNMKDISALLRKKHQGPSQAGKGKRKVPAGDQDRSSRPRLEADLPPRPRSSPARSVEEITAPTTVRAGPSSSQPVQIPAGPQLQPTYLGSTPEKDGEFLRLRGTLPKPVRDFLRSNSPTREEIAGLPLSTRRAIRSVAKCWTPVQQKYLDGMGVVDSVMAASVNVSRAAIQLTSASEKMARLVSDVQVLRDEGRKVLEELENEKRASDAYLAEQEVVYFLTMEELIDSTAEKRPDWDLQFLKDELADLKRKSTLNPPSPEEVETSQAGTDPDQAGADPDRAGAEE</sequence>
<feature type="compositionally biased region" description="Basic and acidic residues" evidence="2">
    <location>
        <begin position="349"/>
        <end position="364"/>
    </location>
</feature>
<feature type="region of interest" description="Disordered" evidence="2">
    <location>
        <begin position="1"/>
        <end position="50"/>
    </location>
</feature>
<feature type="region of interest" description="Disordered" evidence="2">
    <location>
        <begin position="330"/>
        <end position="403"/>
    </location>
</feature>
<reference evidence="4" key="1">
    <citation type="submission" date="2024-07" db="EMBL/GenBank/DDBJ databases">
        <title>Two chromosome-level genome assemblies of Korean endemic species Abeliophyllum distichum and Forsythia ovata (Oleaceae).</title>
        <authorList>
            <person name="Jang H."/>
        </authorList>
    </citation>
    <scope>NUCLEOTIDE SEQUENCE [LARGE SCALE GENOMIC DNA]</scope>
</reference>
<dbReference type="Proteomes" id="UP001604336">
    <property type="component" value="Unassembled WGS sequence"/>
</dbReference>
<protein>
    <submittedName>
        <fullName evidence="3">Uncharacterized protein</fullName>
    </submittedName>
</protein>
<organism evidence="3 4">
    <name type="scientific">Abeliophyllum distichum</name>
    <dbReference type="NCBI Taxonomy" id="126358"/>
    <lineage>
        <taxon>Eukaryota</taxon>
        <taxon>Viridiplantae</taxon>
        <taxon>Streptophyta</taxon>
        <taxon>Embryophyta</taxon>
        <taxon>Tracheophyta</taxon>
        <taxon>Spermatophyta</taxon>
        <taxon>Magnoliopsida</taxon>
        <taxon>eudicotyledons</taxon>
        <taxon>Gunneridae</taxon>
        <taxon>Pentapetalae</taxon>
        <taxon>asterids</taxon>
        <taxon>lamiids</taxon>
        <taxon>Lamiales</taxon>
        <taxon>Oleaceae</taxon>
        <taxon>Forsythieae</taxon>
        <taxon>Abeliophyllum</taxon>
    </lineage>
</organism>
<evidence type="ECO:0000313" key="3">
    <source>
        <dbReference type="EMBL" id="KAL2462336.1"/>
    </source>
</evidence>
<gene>
    <name evidence="3" type="ORF">Adt_45756</name>
</gene>
<evidence type="ECO:0000313" key="4">
    <source>
        <dbReference type="Proteomes" id="UP001604336"/>
    </source>
</evidence>
<name>A0ABD1PEJ3_9LAMI</name>
<feature type="coiled-coil region" evidence="1">
    <location>
        <begin position="490"/>
        <end position="524"/>
    </location>
</feature>
<dbReference type="AlphaFoldDB" id="A0ABD1PEJ3"/>